<feature type="transmembrane region" description="Helical" evidence="1">
    <location>
        <begin position="7"/>
        <end position="27"/>
    </location>
</feature>
<evidence type="ECO:0000313" key="2">
    <source>
        <dbReference type="EMBL" id="CAD9675261.1"/>
    </source>
</evidence>
<accession>A0A7S2RML2</accession>
<dbReference type="EMBL" id="HBHK01008081">
    <property type="protein sequence ID" value="CAD9675261.1"/>
    <property type="molecule type" value="Transcribed_RNA"/>
</dbReference>
<dbReference type="AlphaFoldDB" id="A0A7S2RML2"/>
<protein>
    <submittedName>
        <fullName evidence="2">Uncharacterized protein</fullName>
    </submittedName>
</protein>
<sequence>MFHFIAVGLSAGNLLCAILAMALNWLQSDAGGVNMWAYKAPYGNMPAWISATRAFLVLSFITAVFAFGASGAAFVKKAPWVAPAACHAATWVFALIAFSVYASNTGDVASLSAVNYGAGFAFEVIVFILGLFGMFAAALAHRDAENECHGDGNYGAGNAPPSNGAPSKV</sequence>
<organism evidence="2">
    <name type="scientific">Mucochytrium quahogii</name>
    <dbReference type="NCBI Taxonomy" id="96639"/>
    <lineage>
        <taxon>Eukaryota</taxon>
        <taxon>Sar</taxon>
        <taxon>Stramenopiles</taxon>
        <taxon>Bigyra</taxon>
        <taxon>Labyrinthulomycetes</taxon>
        <taxon>Thraustochytrida</taxon>
        <taxon>Thraustochytriidae</taxon>
        <taxon>Mucochytrium</taxon>
    </lineage>
</organism>
<feature type="transmembrane region" description="Helical" evidence="1">
    <location>
        <begin position="47"/>
        <end position="68"/>
    </location>
</feature>
<keyword evidence="1" id="KW-0472">Membrane</keyword>
<keyword evidence="1" id="KW-1133">Transmembrane helix</keyword>
<feature type="transmembrane region" description="Helical" evidence="1">
    <location>
        <begin position="80"/>
        <end position="102"/>
    </location>
</feature>
<name>A0A7S2RML2_9STRA</name>
<evidence type="ECO:0000256" key="1">
    <source>
        <dbReference type="SAM" id="Phobius"/>
    </source>
</evidence>
<proteinExistence type="predicted"/>
<feature type="transmembrane region" description="Helical" evidence="1">
    <location>
        <begin position="114"/>
        <end position="139"/>
    </location>
</feature>
<gene>
    <name evidence="2" type="ORF">QSP1433_LOCUS5000</name>
</gene>
<keyword evidence="1" id="KW-0812">Transmembrane</keyword>
<reference evidence="2" key="1">
    <citation type="submission" date="2021-01" db="EMBL/GenBank/DDBJ databases">
        <authorList>
            <person name="Corre E."/>
            <person name="Pelletier E."/>
            <person name="Niang G."/>
            <person name="Scheremetjew M."/>
            <person name="Finn R."/>
            <person name="Kale V."/>
            <person name="Holt S."/>
            <person name="Cochrane G."/>
            <person name="Meng A."/>
            <person name="Brown T."/>
            <person name="Cohen L."/>
        </authorList>
    </citation>
    <scope>NUCLEOTIDE SEQUENCE</scope>
    <source>
        <strain evidence="2">NY070348D</strain>
    </source>
</reference>